<sequence>MVDYAALARSILGEDIATTIESFPSGAVVIDVRAADRHAAIAGRPGAAEWGVSVDPSPEQAFTGYEHIVASAEAAFTLIRDAFRTSR</sequence>
<organism evidence="1 2">
    <name type="scientific">Frankia canadensis</name>
    <dbReference type="NCBI Taxonomy" id="1836972"/>
    <lineage>
        <taxon>Bacteria</taxon>
        <taxon>Bacillati</taxon>
        <taxon>Actinomycetota</taxon>
        <taxon>Actinomycetes</taxon>
        <taxon>Frankiales</taxon>
        <taxon>Frankiaceae</taxon>
        <taxon>Frankia</taxon>
    </lineage>
</organism>
<dbReference type="Proteomes" id="UP000234331">
    <property type="component" value="Unassembled WGS sequence"/>
</dbReference>
<dbReference type="AlphaFoldDB" id="A0A2I2KQV6"/>
<accession>A0A2I2KQV6</accession>
<evidence type="ECO:0000313" key="2">
    <source>
        <dbReference type="Proteomes" id="UP000234331"/>
    </source>
</evidence>
<keyword evidence="2" id="KW-1185">Reference proteome</keyword>
<reference evidence="1 2" key="1">
    <citation type="submission" date="2017-06" db="EMBL/GenBank/DDBJ databases">
        <authorList>
            <person name="Kim H.J."/>
            <person name="Triplett B.A."/>
        </authorList>
    </citation>
    <scope>NUCLEOTIDE SEQUENCE [LARGE SCALE GENOMIC DNA]</scope>
    <source>
        <strain evidence="1">FRACA_ARgP5</strain>
    </source>
</reference>
<name>A0A2I2KQV6_9ACTN</name>
<gene>
    <name evidence="1" type="ORF">FRACA_2160011</name>
</gene>
<dbReference type="EMBL" id="FZMO01000131">
    <property type="protein sequence ID" value="SNQ48030.1"/>
    <property type="molecule type" value="Genomic_DNA"/>
</dbReference>
<evidence type="ECO:0000313" key="1">
    <source>
        <dbReference type="EMBL" id="SNQ48030.1"/>
    </source>
</evidence>
<proteinExistence type="predicted"/>
<protein>
    <submittedName>
        <fullName evidence="1">Uncharacterized protein</fullName>
    </submittedName>
</protein>
<dbReference type="RefSeq" id="WP_133150653.1">
    <property type="nucleotide sequence ID" value="NZ_FZMO01000131.1"/>
</dbReference>